<feature type="compositionally biased region" description="Polar residues" evidence="1">
    <location>
        <begin position="354"/>
        <end position="373"/>
    </location>
</feature>
<reference evidence="3 4" key="1">
    <citation type="journal article" date="2020" name="ISME J.">
        <title>Uncovering the hidden diversity of litter-decomposition mechanisms in mushroom-forming fungi.</title>
        <authorList>
            <person name="Floudas D."/>
            <person name="Bentzer J."/>
            <person name="Ahren D."/>
            <person name="Johansson T."/>
            <person name="Persson P."/>
            <person name="Tunlid A."/>
        </authorList>
    </citation>
    <scope>NUCLEOTIDE SEQUENCE [LARGE SCALE GENOMIC DNA]</scope>
    <source>
        <strain evidence="3 4">CBS 406.79</strain>
    </source>
</reference>
<accession>A0A8H5LW40</accession>
<feature type="compositionally biased region" description="Low complexity" evidence="1">
    <location>
        <begin position="280"/>
        <end position="348"/>
    </location>
</feature>
<dbReference type="AlphaFoldDB" id="A0A8H5LW40"/>
<keyword evidence="2" id="KW-1133">Transmembrane helix</keyword>
<protein>
    <submittedName>
        <fullName evidence="3">Uncharacterized protein</fullName>
    </submittedName>
</protein>
<proteinExistence type="predicted"/>
<evidence type="ECO:0000256" key="2">
    <source>
        <dbReference type="SAM" id="Phobius"/>
    </source>
</evidence>
<evidence type="ECO:0000256" key="1">
    <source>
        <dbReference type="SAM" id="MobiDB-lite"/>
    </source>
</evidence>
<keyword evidence="4" id="KW-1185">Reference proteome</keyword>
<keyword evidence="2" id="KW-0812">Transmembrane</keyword>
<feature type="compositionally biased region" description="Low complexity" evidence="1">
    <location>
        <begin position="374"/>
        <end position="400"/>
    </location>
</feature>
<dbReference type="EMBL" id="JAACJN010000115">
    <property type="protein sequence ID" value="KAF5371559.1"/>
    <property type="molecule type" value="Genomic_DNA"/>
</dbReference>
<keyword evidence="2" id="KW-0472">Membrane</keyword>
<dbReference type="OrthoDB" id="3032361at2759"/>
<evidence type="ECO:0000313" key="3">
    <source>
        <dbReference type="EMBL" id="KAF5371559.1"/>
    </source>
</evidence>
<comment type="caution">
    <text evidence="3">The sequence shown here is derived from an EMBL/GenBank/DDBJ whole genome shotgun (WGS) entry which is preliminary data.</text>
</comment>
<feature type="region of interest" description="Disordered" evidence="1">
    <location>
        <begin position="280"/>
        <end position="401"/>
    </location>
</feature>
<dbReference type="Proteomes" id="UP000518752">
    <property type="component" value="Unassembled WGS sequence"/>
</dbReference>
<name>A0A8H5LW40_9AGAR</name>
<gene>
    <name evidence="3" type="ORF">D9757_010383</name>
</gene>
<evidence type="ECO:0000313" key="4">
    <source>
        <dbReference type="Proteomes" id="UP000518752"/>
    </source>
</evidence>
<feature type="transmembrane region" description="Helical" evidence="2">
    <location>
        <begin position="407"/>
        <end position="431"/>
    </location>
</feature>
<sequence length="558" mass="60485">MPWIREKRFRVLVTKCNQIILSLSLSLSLCYRLDVCYSSFSGHLKSCSLYRYSSHRHGGTAELSHITVHALFGLYGSWIIDDGPPQLISTGSKYHSSLRSHAQISHLMSLITKISPPAVACTTISHSSLPAISLSFFLSSLFSPSTPSSLLSQSFFASFIQPSSIMLSRITLFCLGALLALAIRPVWSFSFSVNPSPVGLNQDYEVSWIYTEGDAPDDSFAIEVQGEGGYLQWLGFFNSSGSTFPPAIANAGVYTLAAYTNVPGLNTGTFFTSMFTVQNQPNSPTNPPSSIQVSAQVSTTTSSPPVSPKVTPASEATSSSETTTSSTAAPSTIITHSSVTTSESTFSSNAPRPISTSSATVRTGTSTSPLTEATSSLITRPSPSLTSPSSPSATTSSSSSDAKSKNIIIGISVGISLFLIVLSLGGLYFWLRKRGQMRDIERDEIAPRPFYRQLESSDSQIQSAPDSLRLFHPLPPSKALEALRDRRNTSLVPLNKNIREMRNLYEIAEEPIAAPRVMEISASWAWHFSRSLLLDVASLALQTQPLIFYSDVHRHINP</sequence>
<organism evidence="3 4">
    <name type="scientific">Collybiopsis confluens</name>
    <dbReference type="NCBI Taxonomy" id="2823264"/>
    <lineage>
        <taxon>Eukaryota</taxon>
        <taxon>Fungi</taxon>
        <taxon>Dikarya</taxon>
        <taxon>Basidiomycota</taxon>
        <taxon>Agaricomycotina</taxon>
        <taxon>Agaricomycetes</taxon>
        <taxon>Agaricomycetidae</taxon>
        <taxon>Agaricales</taxon>
        <taxon>Marasmiineae</taxon>
        <taxon>Omphalotaceae</taxon>
        <taxon>Collybiopsis</taxon>
    </lineage>
</organism>